<dbReference type="KEGG" id="ahel:Q31a_46180"/>
<evidence type="ECO:0000259" key="3">
    <source>
        <dbReference type="Pfam" id="PF01408"/>
    </source>
</evidence>
<accession>A0A518GCB7</accession>
<dbReference type="EC" id="1.1.1.18" evidence="5"/>
<dbReference type="Gene3D" id="3.40.50.720">
    <property type="entry name" value="NAD(P)-binding Rossmann-like Domain"/>
    <property type="match status" value="1"/>
</dbReference>
<dbReference type="GO" id="GO:0050112">
    <property type="term" value="F:inositol 2-dehydrogenase (NAD+) activity"/>
    <property type="evidence" value="ECO:0007669"/>
    <property type="project" value="UniProtKB-EC"/>
</dbReference>
<dbReference type="OrthoDB" id="6183734at2"/>
<dbReference type="GO" id="GO:0000166">
    <property type="term" value="F:nucleotide binding"/>
    <property type="evidence" value="ECO:0007669"/>
    <property type="project" value="InterPro"/>
</dbReference>
<dbReference type="InterPro" id="IPR036291">
    <property type="entry name" value="NAD(P)-bd_dom_sf"/>
</dbReference>
<dbReference type="PANTHER" id="PTHR43708">
    <property type="entry name" value="CONSERVED EXPRESSED OXIDOREDUCTASE (EUROFUNG)"/>
    <property type="match status" value="1"/>
</dbReference>
<dbReference type="InterPro" id="IPR051317">
    <property type="entry name" value="Gfo/Idh/MocA_oxidoreduct"/>
</dbReference>
<dbReference type="SUPFAM" id="SSF55347">
    <property type="entry name" value="Glyceraldehyde-3-phosphate dehydrogenase-like, C-terminal domain"/>
    <property type="match status" value="1"/>
</dbReference>
<dbReference type="EMBL" id="CP036298">
    <property type="protein sequence ID" value="QDV26246.1"/>
    <property type="molecule type" value="Genomic_DNA"/>
</dbReference>
<feature type="domain" description="GFO/IDH/MocA-like oxidoreductase" evidence="4">
    <location>
        <begin position="152"/>
        <end position="269"/>
    </location>
</feature>
<reference evidence="5 6" key="1">
    <citation type="submission" date="2019-02" db="EMBL/GenBank/DDBJ databases">
        <title>Deep-cultivation of Planctomycetes and their phenomic and genomic characterization uncovers novel biology.</title>
        <authorList>
            <person name="Wiegand S."/>
            <person name="Jogler M."/>
            <person name="Boedeker C."/>
            <person name="Pinto D."/>
            <person name="Vollmers J."/>
            <person name="Rivas-Marin E."/>
            <person name="Kohn T."/>
            <person name="Peeters S.H."/>
            <person name="Heuer A."/>
            <person name="Rast P."/>
            <person name="Oberbeckmann S."/>
            <person name="Bunk B."/>
            <person name="Jeske O."/>
            <person name="Meyerdierks A."/>
            <person name="Storesund J.E."/>
            <person name="Kallscheuer N."/>
            <person name="Luecker S."/>
            <person name="Lage O.M."/>
            <person name="Pohl T."/>
            <person name="Merkel B.J."/>
            <person name="Hornburger P."/>
            <person name="Mueller R.-W."/>
            <person name="Bruemmer F."/>
            <person name="Labrenz M."/>
            <person name="Spormann A.M."/>
            <person name="Op den Camp H."/>
            <person name="Overmann J."/>
            <person name="Amann R."/>
            <person name="Jetten M.S.M."/>
            <person name="Mascher T."/>
            <person name="Medema M.H."/>
            <person name="Devos D.P."/>
            <person name="Kaster A.-K."/>
            <person name="Ovreas L."/>
            <person name="Rohde M."/>
            <person name="Galperin M.Y."/>
            <person name="Jogler C."/>
        </authorList>
    </citation>
    <scope>NUCLEOTIDE SEQUENCE [LARGE SCALE GENOMIC DNA]</scope>
    <source>
        <strain evidence="5 6">Q31a</strain>
    </source>
</reference>
<dbReference type="RefSeq" id="WP_145082249.1">
    <property type="nucleotide sequence ID" value="NZ_CP036298.1"/>
</dbReference>
<dbReference type="InterPro" id="IPR055170">
    <property type="entry name" value="GFO_IDH_MocA-like_dom"/>
</dbReference>
<keyword evidence="6" id="KW-1185">Reference proteome</keyword>
<dbReference type="InterPro" id="IPR000683">
    <property type="entry name" value="Gfo/Idh/MocA-like_OxRdtase_N"/>
</dbReference>
<dbReference type="Pfam" id="PF01408">
    <property type="entry name" value="GFO_IDH_MocA"/>
    <property type="match status" value="1"/>
</dbReference>
<evidence type="ECO:0000313" key="5">
    <source>
        <dbReference type="EMBL" id="QDV26246.1"/>
    </source>
</evidence>
<dbReference type="SUPFAM" id="SSF51735">
    <property type="entry name" value="NAD(P)-binding Rossmann-fold domains"/>
    <property type="match status" value="1"/>
</dbReference>
<evidence type="ECO:0000256" key="2">
    <source>
        <dbReference type="ARBA" id="ARBA00023002"/>
    </source>
</evidence>
<dbReference type="PANTHER" id="PTHR43708:SF5">
    <property type="entry name" value="CONSERVED EXPRESSED OXIDOREDUCTASE (EUROFUNG)-RELATED"/>
    <property type="match status" value="1"/>
</dbReference>
<evidence type="ECO:0000313" key="6">
    <source>
        <dbReference type="Proteomes" id="UP000318017"/>
    </source>
</evidence>
<sequence>MPATIETLVDLPYRPATPRSYAPKIGVIGCGGIIKHHLEAYVVAGFDVVALCDLDLERAVASQKAFYPDAKVYTDYHQVLRDVSIEVVDITTHPPVRPPIIEAALRAGKHVLSQKPFVLDLDVGQRLVELAEKQNCYLAVNQNGRWAPHFSYARLAAASGILGNVFSAHMECHWDHTWVAGTEFEKIKHLVLYDYAIHWFDIVRCFFPGQNAKRVFASTARIPEQTLMPDLLGQALIEFEHAQSTLSFDAGVPYGSLEETYVAGTLGSLHSTGSGNQEQRLSVTTAQGRWSPSLQGKWFSDGFRGTMGELLCAIEEQRPCTISASDNLHSLALCFAAIASAEAGAAMVPGSIRQMPV</sequence>
<proteinExistence type="inferred from homology"/>
<dbReference type="Pfam" id="PF22725">
    <property type="entry name" value="GFO_IDH_MocA_C3"/>
    <property type="match status" value="1"/>
</dbReference>
<dbReference type="AlphaFoldDB" id="A0A518GCB7"/>
<dbReference type="Proteomes" id="UP000318017">
    <property type="component" value="Chromosome"/>
</dbReference>
<evidence type="ECO:0000259" key="4">
    <source>
        <dbReference type="Pfam" id="PF22725"/>
    </source>
</evidence>
<gene>
    <name evidence="5" type="primary">iolG_11</name>
    <name evidence="5" type="ORF">Q31a_46180</name>
</gene>
<evidence type="ECO:0000256" key="1">
    <source>
        <dbReference type="ARBA" id="ARBA00010928"/>
    </source>
</evidence>
<protein>
    <submittedName>
        <fullName evidence="5">Inositol 2-dehydrogenase</fullName>
        <ecNumber evidence="5">1.1.1.18</ecNumber>
    </submittedName>
</protein>
<dbReference type="Gene3D" id="3.30.360.10">
    <property type="entry name" value="Dihydrodipicolinate Reductase, domain 2"/>
    <property type="match status" value="1"/>
</dbReference>
<feature type="domain" description="Gfo/Idh/MocA-like oxidoreductase N-terminal" evidence="3">
    <location>
        <begin position="24"/>
        <end position="141"/>
    </location>
</feature>
<comment type="similarity">
    <text evidence="1">Belongs to the Gfo/Idh/MocA family.</text>
</comment>
<keyword evidence="2 5" id="KW-0560">Oxidoreductase</keyword>
<organism evidence="5 6">
    <name type="scientific">Aureliella helgolandensis</name>
    <dbReference type="NCBI Taxonomy" id="2527968"/>
    <lineage>
        <taxon>Bacteria</taxon>
        <taxon>Pseudomonadati</taxon>
        <taxon>Planctomycetota</taxon>
        <taxon>Planctomycetia</taxon>
        <taxon>Pirellulales</taxon>
        <taxon>Pirellulaceae</taxon>
        <taxon>Aureliella</taxon>
    </lineage>
</organism>
<name>A0A518GCB7_9BACT</name>